<accession>A0A8S0R993</accession>
<dbReference type="AlphaFoldDB" id="A0A8S0R993"/>
<name>A0A8S0R993_OLEEU</name>
<protein>
    <submittedName>
        <fullName evidence="1">Uncharacterized protein</fullName>
    </submittedName>
</protein>
<evidence type="ECO:0000313" key="2">
    <source>
        <dbReference type="Proteomes" id="UP000594638"/>
    </source>
</evidence>
<dbReference type="Proteomes" id="UP000594638">
    <property type="component" value="Unassembled WGS sequence"/>
</dbReference>
<comment type="caution">
    <text evidence="1">The sequence shown here is derived from an EMBL/GenBank/DDBJ whole genome shotgun (WGS) entry which is preliminary data.</text>
</comment>
<keyword evidence="2" id="KW-1185">Reference proteome</keyword>
<dbReference type="Gramene" id="OE9A096934T6">
    <property type="protein sequence ID" value="OE9A096934C6"/>
    <property type="gene ID" value="OE9A096934"/>
</dbReference>
<reference evidence="1 2" key="1">
    <citation type="submission" date="2019-12" db="EMBL/GenBank/DDBJ databases">
        <authorList>
            <person name="Alioto T."/>
            <person name="Alioto T."/>
            <person name="Gomez Garrido J."/>
        </authorList>
    </citation>
    <scope>NUCLEOTIDE SEQUENCE [LARGE SCALE GENOMIC DNA]</scope>
</reference>
<dbReference type="EMBL" id="CACTIH010002234">
    <property type="protein sequence ID" value="CAA2975142.1"/>
    <property type="molecule type" value="Genomic_DNA"/>
</dbReference>
<organism evidence="1 2">
    <name type="scientific">Olea europaea subsp. europaea</name>
    <dbReference type="NCBI Taxonomy" id="158383"/>
    <lineage>
        <taxon>Eukaryota</taxon>
        <taxon>Viridiplantae</taxon>
        <taxon>Streptophyta</taxon>
        <taxon>Embryophyta</taxon>
        <taxon>Tracheophyta</taxon>
        <taxon>Spermatophyta</taxon>
        <taxon>Magnoliopsida</taxon>
        <taxon>eudicotyledons</taxon>
        <taxon>Gunneridae</taxon>
        <taxon>Pentapetalae</taxon>
        <taxon>asterids</taxon>
        <taxon>lamiids</taxon>
        <taxon>Lamiales</taxon>
        <taxon>Oleaceae</taxon>
        <taxon>Oleeae</taxon>
        <taxon>Olea</taxon>
    </lineage>
</organism>
<gene>
    <name evidence="1" type="ORF">OLEA9_A096934</name>
</gene>
<evidence type="ECO:0000313" key="1">
    <source>
        <dbReference type="EMBL" id="CAA2975142.1"/>
    </source>
</evidence>
<dbReference type="OrthoDB" id="653904at2759"/>
<proteinExistence type="predicted"/>
<sequence>MWRVKASFHGRWSWELELVESLMPREKSLMLVFQSKQGVQSFNAFDFLKEVISMVPVLGGSDATVEDTFVAKRSKISEDEDGNDNE</sequence>